<dbReference type="InterPro" id="IPR005074">
    <property type="entry name" value="Peptidase_C39"/>
</dbReference>
<evidence type="ECO:0000313" key="17">
    <source>
        <dbReference type="EMBL" id="SEU39909.1"/>
    </source>
</evidence>
<dbReference type="InterPro" id="IPR017871">
    <property type="entry name" value="ABC_transporter-like_CS"/>
</dbReference>
<evidence type="ECO:0000256" key="11">
    <source>
        <dbReference type="SAM" id="Phobius"/>
    </source>
</evidence>
<dbReference type="EMBL" id="BJXR01000046">
    <property type="protein sequence ID" value="GEN11378.1"/>
    <property type="molecule type" value="Genomic_DNA"/>
</dbReference>
<dbReference type="Gene3D" id="2.60.120.10">
    <property type="entry name" value="Jelly Rolls"/>
    <property type="match status" value="1"/>
</dbReference>
<feature type="domain" description="Peptidase C39" evidence="15">
    <location>
        <begin position="308"/>
        <end position="428"/>
    </location>
</feature>
<dbReference type="InterPro" id="IPR027417">
    <property type="entry name" value="P-loop_NTPase"/>
</dbReference>
<keyword evidence="3" id="KW-1003">Cell membrane</keyword>
<dbReference type="EMBL" id="FOIB01000014">
    <property type="protein sequence ID" value="SEU39909.1"/>
    <property type="molecule type" value="Genomic_DNA"/>
</dbReference>
<dbReference type="Pfam" id="PF00005">
    <property type="entry name" value="ABC_tran"/>
    <property type="match status" value="1"/>
</dbReference>
<evidence type="ECO:0000313" key="19">
    <source>
        <dbReference type="Proteomes" id="UP000321514"/>
    </source>
</evidence>
<evidence type="ECO:0000259" key="15">
    <source>
        <dbReference type="PROSITE" id="PS50990"/>
    </source>
</evidence>
<proteinExistence type="predicted"/>
<evidence type="ECO:0000256" key="5">
    <source>
        <dbReference type="ARBA" id="ARBA00022741"/>
    </source>
</evidence>
<dbReference type="GO" id="GO:0008233">
    <property type="term" value="F:peptidase activity"/>
    <property type="evidence" value="ECO:0007669"/>
    <property type="project" value="InterPro"/>
</dbReference>
<keyword evidence="5" id="KW-0547">Nucleotide-binding</keyword>
<evidence type="ECO:0000256" key="2">
    <source>
        <dbReference type="ARBA" id="ARBA00022448"/>
    </source>
</evidence>
<dbReference type="InterPro" id="IPR011527">
    <property type="entry name" value="ABC1_TM_dom"/>
</dbReference>
<evidence type="ECO:0000313" key="18">
    <source>
        <dbReference type="Proteomes" id="UP000183760"/>
    </source>
</evidence>
<dbReference type="Gene3D" id="1.20.1560.10">
    <property type="entry name" value="ABC transporter type 1, transmembrane domain"/>
    <property type="match status" value="1"/>
</dbReference>
<keyword evidence="4 11" id="KW-0812">Transmembrane</keyword>
<evidence type="ECO:0000256" key="4">
    <source>
        <dbReference type="ARBA" id="ARBA00022692"/>
    </source>
</evidence>
<dbReference type="InterPro" id="IPR014710">
    <property type="entry name" value="RmlC-like_jellyroll"/>
</dbReference>
<evidence type="ECO:0000313" key="16">
    <source>
        <dbReference type="EMBL" id="GEN11378.1"/>
    </source>
</evidence>
<evidence type="ECO:0000256" key="3">
    <source>
        <dbReference type="ARBA" id="ARBA00022475"/>
    </source>
</evidence>
<dbReference type="CDD" id="cd02418">
    <property type="entry name" value="Peptidase_C39B"/>
    <property type="match status" value="1"/>
</dbReference>
<dbReference type="SUPFAM" id="SSF52540">
    <property type="entry name" value="P-loop containing nucleoside triphosphate hydrolases"/>
    <property type="match status" value="1"/>
</dbReference>
<dbReference type="PROSITE" id="PS50042">
    <property type="entry name" value="CNMP_BINDING_3"/>
    <property type="match status" value="1"/>
</dbReference>
<feature type="region of interest" description="Disordered" evidence="10">
    <location>
        <begin position="276"/>
        <end position="296"/>
    </location>
</feature>
<feature type="domain" description="ABC transporter" evidence="13">
    <location>
        <begin position="782"/>
        <end position="1017"/>
    </location>
</feature>
<keyword evidence="7" id="KW-0067">ATP-binding</keyword>
<gene>
    <name evidence="16" type="ORF">MFU01_64150</name>
    <name evidence="17" type="ORF">SAMN05443572_114227</name>
</gene>
<dbReference type="PROSITE" id="PS50929">
    <property type="entry name" value="ABC_TM1F"/>
    <property type="match status" value="1"/>
</dbReference>
<dbReference type="InterPro" id="IPR018490">
    <property type="entry name" value="cNMP-bd_dom_sf"/>
</dbReference>
<dbReference type="Pfam" id="PF03412">
    <property type="entry name" value="Peptidase_C39"/>
    <property type="match status" value="1"/>
</dbReference>
<organism evidence="16 19">
    <name type="scientific">Myxococcus fulvus</name>
    <dbReference type="NCBI Taxonomy" id="33"/>
    <lineage>
        <taxon>Bacteria</taxon>
        <taxon>Pseudomonadati</taxon>
        <taxon>Myxococcota</taxon>
        <taxon>Myxococcia</taxon>
        <taxon>Myxococcales</taxon>
        <taxon>Cystobacterineae</taxon>
        <taxon>Myxococcaceae</taxon>
        <taxon>Myxococcus</taxon>
    </lineage>
</organism>
<dbReference type="PROSITE" id="PS00211">
    <property type="entry name" value="ABC_TRANSPORTER_1"/>
    <property type="match status" value="1"/>
</dbReference>
<keyword evidence="8 11" id="KW-1133">Transmembrane helix</keyword>
<evidence type="ECO:0000256" key="10">
    <source>
        <dbReference type="SAM" id="MobiDB-lite"/>
    </source>
</evidence>
<dbReference type="InterPro" id="IPR003439">
    <property type="entry name" value="ABC_transporter-like_ATP-bd"/>
</dbReference>
<dbReference type="Proteomes" id="UP000321514">
    <property type="component" value="Unassembled WGS sequence"/>
</dbReference>
<dbReference type="Gene3D" id="3.90.70.10">
    <property type="entry name" value="Cysteine proteinases"/>
    <property type="match status" value="1"/>
</dbReference>
<dbReference type="Proteomes" id="UP000183760">
    <property type="component" value="Unassembled WGS sequence"/>
</dbReference>
<keyword evidence="2" id="KW-0813">Transport</keyword>
<dbReference type="InterPro" id="IPR003593">
    <property type="entry name" value="AAA+_ATPase"/>
</dbReference>
<dbReference type="InterPro" id="IPR036640">
    <property type="entry name" value="ABC1_TM_sf"/>
</dbReference>
<dbReference type="GO" id="GO:0006508">
    <property type="term" value="P:proteolysis"/>
    <property type="evidence" value="ECO:0007669"/>
    <property type="project" value="InterPro"/>
</dbReference>
<dbReference type="GO" id="GO:0015421">
    <property type="term" value="F:ABC-type oligopeptide transporter activity"/>
    <property type="evidence" value="ECO:0007669"/>
    <property type="project" value="TreeGrafter"/>
</dbReference>
<evidence type="ECO:0000256" key="6">
    <source>
        <dbReference type="ARBA" id="ARBA00022801"/>
    </source>
</evidence>
<evidence type="ECO:0000259" key="13">
    <source>
        <dbReference type="PROSITE" id="PS50893"/>
    </source>
</evidence>
<name>A0A511TDW9_MYXFU</name>
<protein>
    <submittedName>
        <fullName evidence="17">Bacteriocin-processing peptidase. Cysteine peptidase. MEROPS family C39</fullName>
    </submittedName>
</protein>
<dbReference type="GO" id="GO:0005524">
    <property type="term" value="F:ATP binding"/>
    <property type="evidence" value="ECO:0007669"/>
    <property type="project" value="UniProtKB-KW"/>
</dbReference>
<reference evidence="17 18" key="1">
    <citation type="submission" date="2016-10" db="EMBL/GenBank/DDBJ databases">
        <authorList>
            <person name="Varghese N."/>
            <person name="Submissions S."/>
        </authorList>
    </citation>
    <scope>NUCLEOTIDE SEQUENCE [LARGE SCALE GENOMIC DNA]</scope>
    <source>
        <strain evidence="17 18">DSM 16525</strain>
    </source>
</reference>
<dbReference type="PANTHER" id="PTHR43394">
    <property type="entry name" value="ATP-DEPENDENT PERMEASE MDL1, MITOCHONDRIAL"/>
    <property type="match status" value="1"/>
</dbReference>
<dbReference type="PROSITE" id="PS50990">
    <property type="entry name" value="PEPTIDASE_C39"/>
    <property type="match status" value="1"/>
</dbReference>
<evidence type="ECO:0000256" key="9">
    <source>
        <dbReference type="ARBA" id="ARBA00023136"/>
    </source>
</evidence>
<dbReference type="SUPFAM" id="SSF51206">
    <property type="entry name" value="cAMP-binding domain-like"/>
    <property type="match status" value="2"/>
</dbReference>
<keyword evidence="18" id="KW-1185">Reference proteome</keyword>
<evidence type="ECO:0000256" key="1">
    <source>
        <dbReference type="ARBA" id="ARBA00004651"/>
    </source>
</evidence>
<dbReference type="GO" id="GO:0016887">
    <property type="term" value="F:ATP hydrolysis activity"/>
    <property type="evidence" value="ECO:0007669"/>
    <property type="project" value="InterPro"/>
</dbReference>
<dbReference type="SMART" id="SM00382">
    <property type="entry name" value="AAA"/>
    <property type="match status" value="1"/>
</dbReference>
<evidence type="ECO:0000259" key="12">
    <source>
        <dbReference type="PROSITE" id="PS50042"/>
    </source>
</evidence>
<evidence type="ECO:0000256" key="8">
    <source>
        <dbReference type="ARBA" id="ARBA00022989"/>
    </source>
</evidence>
<dbReference type="PROSITE" id="PS50893">
    <property type="entry name" value="ABC_TRANSPORTER_2"/>
    <property type="match status" value="1"/>
</dbReference>
<sequence length="1034" mass="112263">MSVLADTVEVSALDARSVSGVLRILPDEVRRHLERTGRVRVFAPQELVATHAQPCGSVLLVLEGMLVMGHLGASHGAFLRVTHVAAGELYGTHARDAGATHGFDVVASGGARVLEVPGAAFTEALALDETGGLKALLCPALRRALLDLFVEDVEPEGALRLAACFRESTVSEGTVLMPAGATAAEWWVLRQGSVRYGERALGPGEDFALDALLLDAPVFAAATALEPSTLLSAPRGATAEVLLRFPGVRRALGRRVARSSAQFNRWPHVVLTDVSAPPEVPTEDESSLELPERPGSAPSWKPVPFYRQQEHMDCGAACLRMVARYYGHELDYPSLMKLAGVSRYGTSLLDLSRTGEQLGFITTGIQADWELLNSVDLPAIAHLQDRHHFVVVWRVTRKGVVVGDPSFATRTIPREEFERSWKGMLLLLKPSDRMTTAVAPLAPKQREQSALGRFSVLLRPYRWAIAELVGLSLLLQVLALAFPLGSQVVIDRVLMRADTALLDVLLVGLLGTAVVSGVLSYARSYLVLEASTRIERDVVETLYRRILDGASGLFQRFTTSDILNRFLEVGLVRGFIVDNAIAITIDVALVLSTAAVLTLYSPVLAVLALALMPLHLLVSAVVGRQVRNHMVAYLSQHDLYQTHLMDSFKGFESLKAHALELPFLRTMQRLLAPSLQHGFKAAMHGAIGASVSQTLDLMGSALVLWVGSRAVLRGELTVGALIAATLFARQMSGPLVRLATQWRDYQRVRAHLERVGAVQDVAGEGDKRASAVLELPRVKGHLRFRGVSFRYGSGRESNTLERLDLEFAPGEVVALVGPSGCGKSTLVRLLLRLHDPSEGTVSIDGYNLRDVTPESVRGQIGMVTQETQLFSGTVFDNIACGRPVTEQAVVRAAQLAGAYDFVTELPYGFQTLVGERGLTLSGGQRQRVIIARALVTDPRILIFDEATAALDPLAEQAIHDRLRDIVRGRTTLIISHRLQTLQHADRIVVMNEGRISQMGTHESLMSAQGKLYSALAQATPNWKRHGTEAGHGGE</sequence>
<reference evidence="16 19" key="2">
    <citation type="submission" date="2019-07" db="EMBL/GenBank/DDBJ databases">
        <title>Whole genome shotgun sequence of Myxococcus fulvus NBRC 100333.</title>
        <authorList>
            <person name="Hosoyama A."/>
            <person name="Uohara A."/>
            <person name="Ohji S."/>
            <person name="Ichikawa N."/>
        </authorList>
    </citation>
    <scope>NUCLEOTIDE SEQUENCE [LARGE SCALE GENOMIC DNA]</scope>
    <source>
        <strain evidence="16 19">NBRC 100333</strain>
    </source>
</reference>
<dbReference type="PANTHER" id="PTHR43394:SF1">
    <property type="entry name" value="ATP-BINDING CASSETTE SUB-FAMILY B MEMBER 10, MITOCHONDRIAL"/>
    <property type="match status" value="1"/>
</dbReference>
<keyword evidence="6" id="KW-0378">Hydrolase</keyword>
<evidence type="ECO:0000259" key="14">
    <source>
        <dbReference type="PROSITE" id="PS50929"/>
    </source>
</evidence>
<feature type="transmembrane region" description="Helical" evidence="11">
    <location>
        <begin position="504"/>
        <end position="526"/>
    </location>
</feature>
<dbReference type="FunFam" id="3.40.50.300:FF:000299">
    <property type="entry name" value="ABC transporter ATP-binding protein/permease"/>
    <property type="match status" value="1"/>
</dbReference>
<feature type="transmembrane region" description="Helical" evidence="11">
    <location>
        <begin position="463"/>
        <end position="484"/>
    </location>
</feature>
<dbReference type="InterPro" id="IPR000595">
    <property type="entry name" value="cNMP-bd_dom"/>
</dbReference>
<comment type="caution">
    <text evidence="16">The sequence shown here is derived from an EMBL/GenBank/DDBJ whole genome shotgun (WGS) entry which is preliminary data.</text>
</comment>
<comment type="subcellular location">
    <subcellularLocation>
        <location evidence="1">Cell membrane</location>
        <topology evidence="1">Multi-pass membrane protein</topology>
    </subcellularLocation>
</comment>
<feature type="domain" description="Cyclic nucleotide-binding" evidence="12">
    <location>
        <begin position="149"/>
        <end position="259"/>
    </location>
</feature>
<dbReference type="SUPFAM" id="SSF90123">
    <property type="entry name" value="ABC transporter transmembrane region"/>
    <property type="match status" value="1"/>
</dbReference>
<dbReference type="AlphaFoldDB" id="A0A511TDW9"/>
<dbReference type="Gene3D" id="3.40.50.300">
    <property type="entry name" value="P-loop containing nucleotide triphosphate hydrolases"/>
    <property type="match status" value="1"/>
</dbReference>
<dbReference type="InterPro" id="IPR039421">
    <property type="entry name" value="Type_1_exporter"/>
</dbReference>
<evidence type="ECO:0000256" key="7">
    <source>
        <dbReference type="ARBA" id="ARBA00022840"/>
    </source>
</evidence>
<accession>A0A511TDW9</accession>
<feature type="domain" description="ABC transmembrane type-1" evidence="14">
    <location>
        <begin position="471"/>
        <end position="747"/>
    </location>
</feature>
<dbReference type="GO" id="GO:0005886">
    <property type="term" value="C:plasma membrane"/>
    <property type="evidence" value="ECO:0007669"/>
    <property type="project" value="UniProtKB-SubCell"/>
</dbReference>
<keyword evidence="9 11" id="KW-0472">Membrane</keyword>
<dbReference type="CDD" id="cd00038">
    <property type="entry name" value="CAP_ED"/>
    <property type="match status" value="1"/>
</dbReference>
<dbReference type="STRING" id="1334629.MFUL124B02_00250"/>
<dbReference type="Pfam" id="PF00664">
    <property type="entry name" value="ABC_membrane"/>
    <property type="match status" value="1"/>
</dbReference>